<gene>
    <name evidence="2" type="ORF">A3SI_19496</name>
</gene>
<accession>I5BSP4</accession>
<dbReference type="STRING" id="1189621.A3SI_19496"/>
<reference evidence="2 3" key="1">
    <citation type="submission" date="2012-05" db="EMBL/GenBank/DDBJ databases">
        <title>Genome sequence of Nitritalea halalkaliphila LW7.</title>
        <authorList>
            <person name="Jangir P.K."/>
            <person name="Singh A."/>
            <person name="Shivaji S."/>
            <person name="Sharma R."/>
        </authorList>
    </citation>
    <scope>NUCLEOTIDE SEQUENCE [LARGE SCALE GENOMIC DNA]</scope>
    <source>
        <strain evidence="2 3">LW7</strain>
    </source>
</reference>
<dbReference type="Gene3D" id="2.60.40.1600">
    <property type="entry name" value="Smr-associated-like"/>
    <property type="match status" value="1"/>
</dbReference>
<evidence type="ECO:0000313" key="3">
    <source>
        <dbReference type="Proteomes" id="UP000005551"/>
    </source>
</evidence>
<dbReference type="AlphaFoldDB" id="I5BSP4"/>
<sequence>MNIGDRVRLLHGQEEGVITKISGSGRVEVEIEDGFRIPAMRNEVVVIAQAETAFFGKKEEQVPDFVPGKKEKVTSREGLVLAYLPINDDLLAVYLCNATSKSYLCYLSEQYGENAITLLAERLDAGKSLKIGEKSIKAFQEWPPMKAQFIPINYKIERALPPFERSFKFKATTFFKQKGTAPLLQKKGYVFELLQHTRELDVLALNESLQALSPTAQAPAVPKVKRPPAAVDLHIEQLVTDSAGMSNGEMLRLQLRTFEEQLNAAILSGMDEITFIHGIGNGVLRKEIHKQLGQWKGIAYFKDSQKSRFGYGATLVKITHS</sequence>
<dbReference type="Pfam" id="PF01713">
    <property type="entry name" value="Smr"/>
    <property type="match status" value="1"/>
</dbReference>
<comment type="caution">
    <text evidence="2">The sequence shown here is derived from an EMBL/GenBank/DDBJ whole genome shotgun (WGS) entry which is preliminary data.</text>
</comment>
<dbReference type="SUPFAM" id="SSF158949">
    <property type="entry name" value="Smr-associated domain-like"/>
    <property type="match status" value="1"/>
</dbReference>
<dbReference type="InterPro" id="IPR036781">
    <property type="entry name" value="Smr_assoc-like_sf"/>
</dbReference>
<dbReference type="PATRIC" id="fig|1189621.3.peg.4054"/>
<keyword evidence="3" id="KW-1185">Reference proteome</keyword>
<evidence type="ECO:0000259" key="1">
    <source>
        <dbReference type="Pfam" id="PF01713"/>
    </source>
</evidence>
<feature type="domain" description="Smr" evidence="1">
    <location>
        <begin position="257"/>
        <end position="318"/>
    </location>
</feature>
<dbReference type="RefSeq" id="WP_009057524.1">
    <property type="nucleotide sequence ID" value="NZ_AJYA01000078.1"/>
</dbReference>
<dbReference type="InterPro" id="IPR002625">
    <property type="entry name" value="Smr_dom"/>
</dbReference>
<organism evidence="2 3">
    <name type="scientific">Nitritalea halalkaliphila LW7</name>
    <dbReference type="NCBI Taxonomy" id="1189621"/>
    <lineage>
        <taxon>Bacteria</taxon>
        <taxon>Pseudomonadati</taxon>
        <taxon>Bacteroidota</taxon>
        <taxon>Cytophagia</taxon>
        <taxon>Cytophagales</taxon>
        <taxon>Cyclobacteriaceae</taxon>
        <taxon>Nitritalea</taxon>
    </lineage>
</organism>
<dbReference type="InterPro" id="IPR036063">
    <property type="entry name" value="Smr_dom_sf"/>
</dbReference>
<dbReference type="Gene3D" id="3.30.1370.110">
    <property type="match status" value="1"/>
</dbReference>
<proteinExistence type="predicted"/>
<dbReference type="OrthoDB" id="1524810at2"/>
<dbReference type="EMBL" id="AJYA01000078">
    <property type="protein sequence ID" value="EIM72596.1"/>
    <property type="molecule type" value="Genomic_DNA"/>
</dbReference>
<name>I5BSP4_9BACT</name>
<evidence type="ECO:0000313" key="2">
    <source>
        <dbReference type="EMBL" id="EIM72596.1"/>
    </source>
</evidence>
<protein>
    <submittedName>
        <fullName evidence="2">Smr protein/MutS2</fullName>
    </submittedName>
</protein>
<dbReference type="Proteomes" id="UP000005551">
    <property type="component" value="Unassembled WGS sequence"/>
</dbReference>